<feature type="transmembrane region" description="Helical" evidence="1">
    <location>
        <begin position="57"/>
        <end position="75"/>
    </location>
</feature>
<evidence type="ECO:0008006" key="4">
    <source>
        <dbReference type="Google" id="ProtNLM"/>
    </source>
</evidence>
<dbReference type="RefSeq" id="WP_184085885.1">
    <property type="nucleotide sequence ID" value="NZ_JACIJF010000003.1"/>
</dbReference>
<sequence>MTDSPDTEQELQAQFEAEDTRLRVQIAGYAGMAVVVLLIALGPLLSGLNIGEGSWRLFVWAIVSLPLLTVTGLAWKRGRFRMASGHVHRGWIVCAAAVLAVALSLGFFCLG</sequence>
<feature type="transmembrane region" description="Helical" evidence="1">
    <location>
        <begin position="87"/>
        <end position="108"/>
    </location>
</feature>
<comment type="caution">
    <text evidence="2">The sequence shown here is derived from an EMBL/GenBank/DDBJ whole genome shotgun (WGS) entry which is preliminary data.</text>
</comment>
<name>A0A840YD19_9SPHN</name>
<evidence type="ECO:0000256" key="1">
    <source>
        <dbReference type="SAM" id="Phobius"/>
    </source>
</evidence>
<protein>
    <recommendedName>
        <fullName evidence="4">Transmembrane protein</fullName>
    </recommendedName>
</protein>
<reference evidence="2 3" key="1">
    <citation type="submission" date="2020-08" db="EMBL/GenBank/DDBJ databases">
        <title>Genomic Encyclopedia of Type Strains, Phase IV (KMG-IV): sequencing the most valuable type-strain genomes for metagenomic binning, comparative biology and taxonomic classification.</title>
        <authorList>
            <person name="Goeker M."/>
        </authorList>
    </citation>
    <scope>NUCLEOTIDE SEQUENCE [LARGE SCALE GENOMIC DNA]</scope>
    <source>
        <strain evidence="2 3">DSM 26736</strain>
    </source>
</reference>
<dbReference type="AlphaFoldDB" id="A0A840YD19"/>
<accession>A0A840YD19</accession>
<proteinExistence type="predicted"/>
<organism evidence="2 3">
    <name type="scientific">Sphingomonas xinjiangensis</name>
    <dbReference type="NCBI Taxonomy" id="643568"/>
    <lineage>
        <taxon>Bacteria</taxon>
        <taxon>Pseudomonadati</taxon>
        <taxon>Pseudomonadota</taxon>
        <taxon>Alphaproteobacteria</taxon>
        <taxon>Sphingomonadales</taxon>
        <taxon>Sphingomonadaceae</taxon>
        <taxon>Sphingomonas</taxon>
    </lineage>
</organism>
<keyword evidence="1" id="KW-1133">Transmembrane helix</keyword>
<dbReference type="Proteomes" id="UP000527143">
    <property type="component" value="Unassembled WGS sequence"/>
</dbReference>
<dbReference type="EMBL" id="JACIJF010000003">
    <property type="protein sequence ID" value="MBB5710185.1"/>
    <property type="molecule type" value="Genomic_DNA"/>
</dbReference>
<keyword evidence="1" id="KW-0472">Membrane</keyword>
<gene>
    <name evidence="2" type="ORF">FHT02_001413</name>
</gene>
<feature type="transmembrane region" description="Helical" evidence="1">
    <location>
        <begin position="26"/>
        <end position="45"/>
    </location>
</feature>
<evidence type="ECO:0000313" key="3">
    <source>
        <dbReference type="Proteomes" id="UP000527143"/>
    </source>
</evidence>
<keyword evidence="1" id="KW-0812">Transmembrane</keyword>
<keyword evidence="3" id="KW-1185">Reference proteome</keyword>
<evidence type="ECO:0000313" key="2">
    <source>
        <dbReference type="EMBL" id="MBB5710185.1"/>
    </source>
</evidence>